<dbReference type="Proteomes" id="UP000237105">
    <property type="component" value="Unassembled WGS sequence"/>
</dbReference>
<proteinExistence type="predicted"/>
<name>A0A2P5DZU6_PARAD</name>
<organism evidence="1 2">
    <name type="scientific">Parasponia andersonii</name>
    <name type="common">Sponia andersonii</name>
    <dbReference type="NCBI Taxonomy" id="3476"/>
    <lineage>
        <taxon>Eukaryota</taxon>
        <taxon>Viridiplantae</taxon>
        <taxon>Streptophyta</taxon>
        <taxon>Embryophyta</taxon>
        <taxon>Tracheophyta</taxon>
        <taxon>Spermatophyta</taxon>
        <taxon>Magnoliopsida</taxon>
        <taxon>eudicotyledons</taxon>
        <taxon>Gunneridae</taxon>
        <taxon>Pentapetalae</taxon>
        <taxon>rosids</taxon>
        <taxon>fabids</taxon>
        <taxon>Rosales</taxon>
        <taxon>Cannabaceae</taxon>
        <taxon>Parasponia</taxon>
    </lineage>
</organism>
<dbReference type="OrthoDB" id="10464420at2759"/>
<sequence>MTSSSKPLLLQPSIVVTLLLQPRRVPMVLFKVKPL</sequence>
<protein>
    <submittedName>
        <fullName evidence="1">Uncharacterized protein</fullName>
    </submittedName>
</protein>
<keyword evidence="2" id="KW-1185">Reference proteome</keyword>
<gene>
    <name evidence="1" type="ORF">PanWU01x14_017180</name>
</gene>
<evidence type="ECO:0000313" key="1">
    <source>
        <dbReference type="EMBL" id="PON78819.1"/>
    </source>
</evidence>
<dbReference type="AlphaFoldDB" id="A0A2P5DZU6"/>
<accession>A0A2P5DZU6</accession>
<evidence type="ECO:0000313" key="2">
    <source>
        <dbReference type="Proteomes" id="UP000237105"/>
    </source>
</evidence>
<dbReference type="EMBL" id="JXTB01000007">
    <property type="protein sequence ID" value="PON78819.1"/>
    <property type="molecule type" value="Genomic_DNA"/>
</dbReference>
<comment type="caution">
    <text evidence="1">The sequence shown here is derived from an EMBL/GenBank/DDBJ whole genome shotgun (WGS) entry which is preliminary data.</text>
</comment>
<reference evidence="2" key="1">
    <citation type="submission" date="2016-06" db="EMBL/GenBank/DDBJ databases">
        <title>Parallel loss of symbiosis genes in relatives of nitrogen-fixing non-legume Parasponia.</title>
        <authorList>
            <person name="Van Velzen R."/>
            <person name="Holmer R."/>
            <person name="Bu F."/>
            <person name="Rutten L."/>
            <person name="Van Zeijl A."/>
            <person name="Liu W."/>
            <person name="Santuari L."/>
            <person name="Cao Q."/>
            <person name="Sharma T."/>
            <person name="Shen D."/>
            <person name="Roswanjaya Y."/>
            <person name="Wardhani T."/>
            <person name="Kalhor M.S."/>
            <person name="Jansen J."/>
            <person name="Van den Hoogen J."/>
            <person name="Gungor B."/>
            <person name="Hartog M."/>
            <person name="Hontelez J."/>
            <person name="Verver J."/>
            <person name="Yang W.-C."/>
            <person name="Schijlen E."/>
            <person name="Repin R."/>
            <person name="Schilthuizen M."/>
            <person name="Schranz E."/>
            <person name="Heidstra R."/>
            <person name="Miyata K."/>
            <person name="Fedorova E."/>
            <person name="Kohlen W."/>
            <person name="Bisseling T."/>
            <person name="Smit S."/>
            <person name="Geurts R."/>
        </authorList>
    </citation>
    <scope>NUCLEOTIDE SEQUENCE [LARGE SCALE GENOMIC DNA]</scope>
    <source>
        <strain evidence="2">cv. WU1-14</strain>
    </source>
</reference>